<dbReference type="Pfam" id="PF04398">
    <property type="entry name" value="DUF538"/>
    <property type="match status" value="1"/>
</dbReference>
<dbReference type="SUPFAM" id="SSF141562">
    <property type="entry name" value="At5g01610-like"/>
    <property type="match status" value="1"/>
</dbReference>
<organism evidence="2 3">
    <name type="scientific">Tagetes erecta</name>
    <name type="common">African marigold</name>
    <dbReference type="NCBI Taxonomy" id="13708"/>
    <lineage>
        <taxon>Eukaryota</taxon>
        <taxon>Viridiplantae</taxon>
        <taxon>Streptophyta</taxon>
        <taxon>Embryophyta</taxon>
        <taxon>Tracheophyta</taxon>
        <taxon>Spermatophyta</taxon>
        <taxon>Magnoliopsida</taxon>
        <taxon>eudicotyledons</taxon>
        <taxon>Gunneridae</taxon>
        <taxon>Pentapetalae</taxon>
        <taxon>asterids</taxon>
        <taxon>campanulids</taxon>
        <taxon>Asterales</taxon>
        <taxon>Asteraceae</taxon>
        <taxon>Asteroideae</taxon>
        <taxon>Heliantheae alliance</taxon>
        <taxon>Tageteae</taxon>
        <taxon>Tagetes</taxon>
    </lineage>
</organism>
<name>A0AAD8KXV0_TARER</name>
<protein>
    <submittedName>
        <fullName evidence="2">Uncharacterized protein</fullName>
    </submittedName>
</protein>
<dbReference type="InterPro" id="IPR036758">
    <property type="entry name" value="At5g01610-like"/>
</dbReference>
<reference evidence="2" key="1">
    <citation type="journal article" date="2023" name="bioRxiv">
        <title>Improved chromosome-level genome assembly for marigold (Tagetes erecta).</title>
        <authorList>
            <person name="Jiang F."/>
            <person name="Yuan L."/>
            <person name="Wang S."/>
            <person name="Wang H."/>
            <person name="Xu D."/>
            <person name="Wang A."/>
            <person name="Fan W."/>
        </authorList>
    </citation>
    <scope>NUCLEOTIDE SEQUENCE</scope>
    <source>
        <strain evidence="2">WSJ</strain>
        <tissue evidence="2">Leaf</tissue>
    </source>
</reference>
<keyword evidence="3" id="KW-1185">Reference proteome</keyword>
<dbReference type="PANTHER" id="PTHR31676:SF71">
    <property type="entry name" value="EXPRESSED PROTEIN"/>
    <property type="match status" value="1"/>
</dbReference>
<dbReference type="InterPro" id="IPR007493">
    <property type="entry name" value="DUF538"/>
</dbReference>
<comment type="caution">
    <text evidence="2">The sequence shown here is derived from an EMBL/GenBank/DDBJ whole genome shotgun (WGS) entry which is preliminary data.</text>
</comment>
<feature type="signal peptide" evidence="1">
    <location>
        <begin position="1"/>
        <end position="25"/>
    </location>
</feature>
<accession>A0AAD8KXV0</accession>
<dbReference type="Gene3D" id="2.30.240.10">
    <property type="entry name" value="At5g01610-like"/>
    <property type="match status" value="1"/>
</dbReference>
<evidence type="ECO:0000313" key="2">
    <source>
        <dbReference type="EMBL" id="KAK1429081.1"/>
    </source>
</evidence>
<evidence type="ECO:0000256" key="1">
    <source>
        <dbReference type="SAM" id="SignalP"/>
    </source>
</evidence>
<keyword evidence="1" id="KW-0732">Signal</keyword>
<proteinExistence type="predicted"/>
<feature type="chain" id="PRO_5042089960" evidence="1">
    <location>
        <begin position="26"/>
        <end position="156"/>
    </location>
</feature>
<sequence>MASNSQMSLLLILTCILALTSSISATPTIYEVFNQYGFPPGILPDSVESYSLTGDTFVVYLKKPCYVQYDYLIHFDTEISGKISYGKMTGLKGVSAQSFWFWFNVDEIKVDGHSLQFTIGIISSKSDIAQFEKIPVCKDKALVAYDGPSSKLISQV</sequence>
<dbReference type="AlphaFoldDB" id="A0AAD8KXV0"/>
<dbReference type="EMBL" id="JAUHHV010000003">
    <property type="protein sequence ID" value="KAK1429081.1"/>
    <property type="molecule type" value="Genomic_DNA"/>
</dbReference>
<evidence type="ECO:0000313" key="3">
    <source>
        <dbReference type="Proteomes" id="UP001229421"/>
    </source>
</evidence>
<dbReference type="PANTHER" id="PTHR31676">
    <property type="entry name" value="T31J12.3 PROTEIN-RELATED"/>
    <property type="match status" value="1"/>
</dbReference>
<dbReference type="Proteomes" id="UP001229421">
    <property type="component" value="Unassembled WGS sequence"/>
</dbReference>
<gene>
    <name evidence="2" type="ORF">QVD17_11281</name>
</gene>